<dbReference type="HAMAP" id="MF_00137">
    <property type="entry name" value="SAICAR_synth"/>
    <property type="match status" value="1"/>
</dbReference>
<evidence type="ECO:0000256" key="5">
    <source>
        <dbReference type="ARBA" id="ARBA00022598"/>
    </source>
</evidence>
<dbReference type="PANTHER" id="PTHR43700:SF1">
    <property type="entry name" value="PHOSPHORIBOSYLAMINOIMIDAZOLE-SUCCINOCARBOXAMIDE SYNTHASE"/>
    <property type="match status" value="1"/>
</dbReference>
<evidence type="ECO:0000313" key="14">
    <source>
        <dbReference type="Proteomes" id="UP000000323"/>
    </source>
</evidence>
<dbReference type="Gene3D" id="3.30.200.20">
    <property type="entry name" value="Phosphorylase Kinase, domain 1"/>
    <property type="match status" value="1"/>
</dbReference>
<dbReference type="AlphaFoldDB" id="D1CG72"/>
<dbReference type="EMBL" id="CP001825">
    <property type="protein sequence ID" value="ACZ41928.1"/>
    <property type="molecule type" value="Genomic_DNA"/>
</dbReference>
<dbReference type="KEGG" id="ttr:Tter_1012"/>
<name>D1CG72_THET1</name>
<evidence type="ECO:0000256" key="3">
    <source>
        <dbReference type="ARBA" id="ARBA00012217"/>
    </source>
</evidence>
<evidence type="ECO:0000256" key="8">
    <source>
        <dbReference type="ARBA" id="ARBA00022840"/>
    </source>
</evidence>
<organism evidence="13 14">
    <name type="scientific">Thermobaculum terrenum (strain ATCC BAA-798 / CCMEE 7001 / YNP1)</name>
    <dbReference type="NCBI Taxonomy" id="525904"/>
    <lineage>
        <taxon>Bacteria</taxon>
        <taxon>Bacillati</taxon>
        <taxon>Chloroflexota</taxon>
        <taxon>Chloroflexia</taxon>
        <taxon>Candidatus Thermobaculales</taxon>
        <taxon>Candidatus Thermobaculaceae</taxon>
        <taxon>Thermobaculum</taxon>
    </lineage>
</organism>
<dbReference type="Proteomes" id="UP000000323">
    <property type="component" value="Chromosome 1"/>
</dbReference>
<dbReference type="UniPathway" id="UPA00074">
    <property type="reaction ID" value="UER00131"/>
</dbReference>
<feature type="domain" description="SAICAR synthetase/ADE2 N-terminal" evidence="12">
    <location>
        <begin position="16"/>
        <end position="266"/>
    </location>
</feature>
<dbReference type="SUPFAM" id="SSF56104">
    <property type="entry name" value="SAICAR synthase-like"/>
    <property type="match status" value="1"/>
</dbReference>
<dbReference type="PROSITE" id="PS01058">
    <property type="entry name" value="SAICAR_SYNTHETASE_2"/>
    <property type="match status" value="1"/>
</dbReference>
<keyword evidence="5 11" id="KW-0436">Ligase</keyword>
<dbReference type="NCBIfam" id="NF010568">
    <property type="entry name" value="PRK13961.1"/>
    <property type="match status" value="1"/>
</dbReference>
<dbReference type="GO" id="GO:0006189">
    <property type="term" value="P:'de novo' IMP biosynthetic process"/>
    <property type="evidence" value="ECO:0007669"/>
    <property type="project" value="UniProtKB-UniRule"/>
</dbReference>
<evidence type="ECO:0000256" key="2">
    <source>
        <dbReference type="ARBA" id="ARBA00010190"/>
    </source>
</evidence>
<dbReference type="HOGENOM" id="CLU_045637_0_2_0"/>
<protein>
    <recommendedName>
        <fullName evidence="4 11">Phosphoribosylaminoimidazole-succinocarboxamide synthase</fullName>
        <ecNumber evidence="3 11">6.3.2.6</ecNumber>
    </recommendedName>
    <alternativeName>
        <fullName evidence="9 11">SAICAR synthetase</fullName>
    </alternativeName>
</protein>
<dbReference type="NCBIfam" id="TIGR00081">
    <property type="entry name" value="purC"/>
    <property type="match status" value="1"/>
</dbReference>
<evidence type="ECO:0000259" key="12">
    <source>
        <dbReference type="Pfam" id="PF01259"/>
    </source>
</evidence>
<dbReference type="InterPro" id="IPR001636">
    <property type="entry name" value="SAICAR_synth"/>
</dbReference>
<dbReference type="GO" id="GO:0005737">
    <property type="term" value="C:cytoplasm"/>
    <property type="evidence" value="ECO:0007669"/>
    <property type="project" value="TreeGrafter"/>
</dbReference>
<evidence type="ECO:0000256" key="4">
    <source>
        <dbReference type="ARBA" id="ARBA00016460"/>
    </source>
</evidence>
<proteinExistence type="inferred from homology"/>
<dbReference type="OrthoDB" id="9801549at2"/>
<evidence type="ECO:0000256" key="1">
    <source>
        <dbReference type="ARBA" id="ARBA00004672"/>
    </source>
</evidence>
<dbReference type="CDD" id="cd01414">
    <property type="entry name" value="SAICAR_synt_Sc"/>
    <property type="match status" value="1"/>
</dbReference>
<sequence length="296" mass="33713">MSKAVTETNLPGINLIHRGKVRDTYDLGDSLLMVATDRISAFDWVLPTPIPDKGKVLSQISVFWFEKLADIVPNHFITDDINNYSHLLPYSDVLRGRSMIVKKANRIDYECVVRGYITGSGWAEYKKQGTVAGKPMPEGLRDGDKLPEPIFTPARKNEEGHDENITYEILESEVGSDLASQLRDISIQLYQDGRDYAETRGVIIADTKFEFGFVDGQLTLIDELLTPDSSRFWLESEYRPGESLPSLDKQYVRDWLTQSGWDKNSQPPELPDEVVEATRQRYLEAYRMLTGKELEL</sequence>
<evidence type="ECO:0000256" key="11">
    <source>
        <dbReference type="HAMAP-Rule" id="MF_00137"/>
    </source>
</evidence>
<evidence type="ECO:0000256" key="6">
    <source>
        <dbReference type="ARBA" id="ARBA00022741"/>
    </source>
</evidence>
<dbReference type="GO" id="GO:0004639">
    <property type="term" value="F:phosphoribosylaminoimidazolesuccinocarboxamide synthase activity"/>
    <property type="evidence" value="ECO:0007669"/>
    <property type="project" value="UniProtKB-UniRule"/>
</dbReference>
<evidence type="ECO:0000256" key="9">
    <source>
        <dbReference type="ARBA" id="ARBA00030409"/>
    </source>
</evidence>
<comment type="similarity">
    <text evidence="2 11">Belongs to the SAICAR synthetase family.</text>
</comment>
<evidence type="ECO:0000256" key="10">
    <source>
        <dbReference type="ARBA" id="ARBA00048475"/>
    </source>
</evidence>
<dbReference type="RefSeq" id="WP_012874963.1">
    <property type="nucleotide sequence ID" value="NC_013525.1"/>
</dbReference>
<keyword evidence="8 11" id="KW-0067">ATP-binding</keyword>
<keyword evidence="6 11" id="KW-0547">Nucleotide-binding</keyword>
<gene>
    <name evidence="11" type="primary">purC</name>
    <name evidence="13" type="ordered locus">Tter_1012</name>
</gene>
<dbReference type="eggNOG" id="COG0152">
    <property type="taxonomic scope" value="Bacteria"/>
</dbReference>
<dbReference type="EC" id="6.3.2.6" evidence="3 11"/>
<keyword evidence="14" id="KW-1185">Reference proteome</keyword>
<comment type="pathway">
    <text evidence="1 11">Purine metabolism; IMP biosynthesis via de novo pathway; 5-amino-1-(5-phospho-D-ribosyl)imidazole-4-carboxamide from 5-amino-1-(5-phospho-D-ribosyl)imidazole-4-carboxylate: step 1/2.</text>
</comment>
<dbReference type="FunFam" id="3.30.470.20:FF:000015">
    <property type="entry name" value="Phosphoribosylaminoimidazole-succinocarboxamide synthase"/>
    <property type="match status" value="1"/>
</dbReference>
<accession>D1CG72</accession>
<keyword evidence="7 11" id="KW-0658">Purine biosynthesis</keyword>
<dbReference type="GO" id="GO:0005524">
    <property type="term" value="F:ATP binding"/>
    <property type="evidence" value="ECO:0007669"/>
    <property type="project" value="UniProtKB-KW"/>
</dbReference>
<reference evidence="14" key="1">
    <citation type="journal article" date="2010" name="Stand. Genomic Sci.">
        <title>Complete genome sequence of 'Thermobaculum terrenum' type strain (YNP1).</title>
        <authorList>
            <person name="Kiss H."/>
            <person name="Cleland D."/>
            <person name="Lapidus A."/>
            <person name="Lucas S."/>
            <person name="Glavina Del Rio T."/>
            <person name="Nolan M."/>
            <person name="Tice H."/>
            <person name="Han C."/>
            <person name="Goodwin L."/>
            <person name="Pitluck S."/>
            <person name="Liolios K."/>
            <person name="Ivanova N."/>
            <person name="Mavromatis K."/>
            <person name="Ovchinnikova G."/>
            <person name="Pati A."/>
            <person name="Chen A."/>
            <person name="Palaniappan K."/>
            <person name="Land M."/>
            <person name="Hauser L."/>
            <person name="Chang Y."/>
            <person name="Jeffries C."/>
            <person name="Lu M."/>
            <person name="Brettin T."/>
            <person name="Detter J."/>
            <person name="Goker M."/>
            <person name="Tindall B."/>
            <person name="Beck B."/>
            <person name="McDermott T."/>
            <person name="Woyke T."/>
            <person name="Bristow J."/>
            <person name="Eisen J."/>
            <person name="Markowitz V."/>
            <person name="Hugenholtz P."/>
            <person name="Kyrpides N."/>
            <person name="Klenk H."/>
            <person name="Cheng J."/>
        </authorList>
    </citation>
    <scope>NUCLEOTIDE SEQUENCE [LARGE SCALE GENOMIC DNA]</scope>
    <source>
        <strain evidence="14">ATCC BAA-798 / YNP1</strain>
    </source>
</reference>
<dbReference type="InterPro" id="IPR018236">
    <property type="entry name" value="SAICAR_synthetase_CS"/>
</dbReference>
<dbReference type="InterPro" id="IPR028923">
    <property type="entry name" value="SAICAR_synt/ADE2_N"/>
</dbReference>
<evidence type="ECO:0000256" key="7">
    <source>
        <dbReference type="ARBA" id="ARBA00022755"/>
    </source>
</evidence>
<dbReference type="PANTHER" id="PTHR43700">
    <property type="entry name" value="PHOSPHORIBOSYLAMINOIMIDAZOLE-SUCCINOCARBOXAMIDE SYNTHASE"/>
    <property type="match status" value="1"/>
</dbReference>
<dbReference type="Gene3D" id="3.30.470.20">
    <property type="entry name" value="ATP-grasp fold, B domain"/>
    <property type="match status" value="1"/>
</dbReference>
<dbReference type="STRING" id="525904.Tter_1012"/>
<comment type="catalytic activity">
    <reaction evidence="10 11">
        <text>5-amino-1-(5-phospho-D-ribosyl)imidazole-4-carboxylate + L-aspartate + ATP = (2S)-2-[5-amino-1-(5-phospho-beta-D-ribosyl)imidazole-4-carboxamido]succinate + ADP + phosphate + 2 H(+)</text>
        <dbReference type="Rhea" id="RHEA:22628"/>
        <dbReference type="ChEBI" id="CHEBI:15378"/>
        <dbReference type="ChEBI" id="CHEBI:29991"/>
        <dbReference type="ChEBI" id="CHEBI:30616"/>
        <dbReference type="ChEBI" id="CHEBI:43474"/>
        <dbReference type="ChEBI" id="CHEBI:58443"/>
        <dbReference type="ChEBI" id="CHEBI:77657"/>
        <dbReference type="ChEBI" id="CHEBI:456216"/>
        <dbReference type="EC" id="6.3.2.6"/>
    </reaction>
</comment>
<evidence type="ECO:0000313" key="13">
    <source>
        <dbReference type="EMBL" id="ACZ41928.1"/>
    </source>
</evidence>
<dbReference type="Pfam" id="PF01259">
    <property type="entry name" value="SAICAR_synt"/>
    <property type="match status" value="1"/>
</dbReference>